<feature type="compositionally biased region" description="Basic and acidic residues" evidence="1">
    <location>
        <begin position="68"/>
        <end position="77"/>
    </location>
</feature>
<organism evidence="2 3">
    <name type="scientific">Coccomyxa viridis</name>
    <dbReference type="NCBI Taxonomy" id="1274662"/>
    <lineage>
        <taxon>Eukaryota</taxon>
        <taxon>Viridiplantae</taxon>
        <taxon>Chlorophyta</taxon>
        <taxon>core chlorophytes</taxon>
        <taxon>Trebouxiophyceae</taxon>
        <taxon>Trebouxiophyceae incertae sedis</taxon>
        <taxon>Coccomyxaceae</taxon>
        <taxon>Coccomyxa</taxon>
    </lineage>
</organism>
<dbReference type="EMBL" id="CAXHTA020000005">
    <property type="protein sequence ID" value="CAL5221463.1"/>
    <property type="molecule type" value="Genomic_DNA"/>
</dbReference>
<name>A0ABP1FNB5_9CHLO</name>
<accession>A0ABP1FNB5</accession>
<protein>
    <submittedName>
        <fullName evidence="2">G3657 protein</fullName>
    </submittedName>
</protein>
<proteinExistence type="predicted"/>
<gene>
    <name evidence="2" type="primary">g3657</name>
    <name evidence="2" type="ORF">VP750_LOCUS3122</name>
</gene>
<sequence length="133" mass="14454">MASNACSQPCHSHHPIQTPHIDPSAQVRASDSPAHSEACNVSFNVWVKPSRESDEEDTASSSSSTKSTTDDLLRCNEEIEDDSVSISSKRPTPGLCPWERPAKRMRTAASPAVKDASPLPRWDILTLTTPLCV</sequence>
<keyword evidence="3" id="KW-1185">Reference proteome</keyword>
<dbReference type="Proteomes" id="UP001497392">
    <property type="component" value="Unassembled WGS sequence"/>
</dbReference>
<comment type="caution">
    <text evidence="2">The sequence shown here is derived from an EMBL/GenBank/DDBJ whole genome shotgun (WGS) entry which is preliminary data.</text>
</comment>
<feature type="region of interest" description="Disordered" evidence="1">
    <location>
        <begin position="50"/>
        <end position="101"/>
    </location>
</feature>
<evidence type="ECO:0000313" key="2">
    <source>
        <dbReference type="EMBL" id="CAL5221463.1"/>
    </source>
</evidence>
<evidence type="ECO:0000256" key="1">
    <source>
        <dbReference type="SAM" id="MobiDB-lite"/>
    </source>
</evidence>
<evidence type="ECO:0000313" key="3">
    <source>
        <dbReference type="Proteomes" id="UP001497392"/>
    </source>
</evidence>
<reference evidence="2 3" key="1">
    <citation type="submission" date="2024-06" db="EMBL/GenBank/DDBJ databases">
        <authorList>
            <person name="Kraege A."/>
            <person name="Thomma B."/>
        </authorList>
    </citation>
    <scope>NUCLEOTIDE SEQUENCE [LARGE SCALE GENOMIC DNA]</scope>
</reference>
<feature type="region of interest" description="Disordered" evidence="1">
    <location>
        <begin position="1"/>
        <end position="36"/>
    </location>
</feature>
<feature type="compositionally biased region" description="Polar residues" evidence="1">
    <location>
        <begin position="1"/>
        <end position="10"/>
    </location>
</feature>